<evidence type="ECO:0000256" key="1">
    <source>
        <dbReference type="ARBA" id="ARBA00004173"/>
    </source>
</evidence>
<gene>
    <name evidence="12" type="primary">SUV3</name>
    <name evidence="12" type="ORF">LshimejAT787_0211710</name>
</gene>
<dbReference type="GO" id="GO:0005524">
    <property type="term" value="F:ATP binding"/>
    <property type="evidence" value="ECO:0007669"/>
    <property type="project" value="UniProtKB-KW"/>
</dbReference>
<dbReference type="EC" id="3.6.4.13" evidence="2"/>
<keyword evidence="7" id="KW-0809">Transit peptide</keyword>
<evidence type="ECO:0000256" key="8">
    <source>
        <dbReference type="ARBA" id="ARBA00023128"/>
    </source>
</evidence>
<feature type="compositionally biased region" description="Polar residues" evidence="10">
    <location>
        <begin position="75"/>
        <end position="86"/>
    </location>
</feature>
<comment type="subcellular location">
    <subcellularLocation>
        <location evidence="1">Mitochondrion</location>
    </subcellularLocation>
</comment>
<comment type="caution">
    <text evidence="12">The sequence shown here is derived from an EMBL/GenBank/DDBJ whole genome shotgun (WGS) entry which is preliminary data.</text>
</comment>
<dbReference type="InterPro" id="IPR055206">
    <property type="entry name" value="DEXQc_SUV3"/>
</dbReference>
<evidence type="ECO:0000313" key="12">
    <source>
        <dbReference type="EMBL" id="GLB35606.1"/>
    </source>
</evidence>
<dbReference type="GO" id="GO:0003724">
    <property type="term" value="F:RNA helicase activity"/>
    <property type="evidence" value="ECO:0007669"/>
    <property type="project" value="UniProtKB-EC"/>
</dbReference>
<dbReference type="Gene3D" id="3.40.50.300">
    <property type="entry name" value="P-loop containing nucleotide triphosphate hydrolases"/>
    <property type="match status" value="2"/>
</dbReference>
<dbReference type="GO" id="GO:0016787">
    <property type="term" value="F:hydrolase activity"/>
    <property type="evidence" value="ECO:0007669"/>
    <property type="project" value="UniProtKB-KW"/>
</dbReference>
<proteinExistence type="predicted"/>
<dbReference type="Pfam" id="PF00271">
    <property type="entry name" value="Helicase_C"/>
    <property type="match status" value="1"/>
</dbReference>
<evidence type="ECO:0000256" key="5">
    <source>
        <dbReference type="ARBA" id="ARBA00022806"/>
    </source>
</evidence>
<evidence type="ECO:0000256" key="6">
    <source>
        <dbReference type="ARBA" id="ARBA00022840"/>
    </source>
</evidence>
<evidence type="ECO:0000256" key="3">
    <source>
        <dbReference type="ARBA" id="ARBA00022741"/>
    </source>
</evidence>
<dbReference type="SUPFAM" id="SSF52540">
    <property type="entry name" value="P-loop containing nucleoside triphosphate hydrolases"/>
    <property type="match status" value="1"/>
</dbReference>
<dbReference type="CDD" id="cd17913">
    <property type="entry name" value="DEXQc_Suv3"/>
    <property type="match status" value="1"/>
</dbReference>
<evidence type="ECO:0000256" key="4">
    <source>
        <dbReference type="ARBA" id="ARBA00022801"/>
    </source>
</evidence>
<dbReference type="InterPro" id="IPR027417">
    <property type="entry name" value="P-loop_NTPase"/>
</dbReference>
<dbReference type="GO" id="GO:0000965">
    <property type="term" value="P:mitochondrial RNA 3'-end processing"/>
    <property type="evidence" value="ECO:0007669"/>
    <property type="project" value="TreeGrafter"/>
</dbReference>
<feature type="domain" description="Helicase C-terminal" evidence="11">
    <location>
        <begin position="423"/>
        <end position="584"/>
    </location>
</feature>
<accession>A0A9P3ULQ0</accession>
<evidence type="ECO:0000256" key="9">
    <source>
        <dbReference type="ARBA" id="ARBA00047984"/>
    </source>
</evidence>
<keyword evidence="5 12" id="KW-0347">Helicase</keyword>
<dbReference type="InterPro" id="IPR050699">
    <property type="entry name" value="RNA-DNA_Helicase"/>
</dbReference>
<evidence type="ECO:0000256" key="10">
    <source>
        <dbReference type="SAM" id="MobiDB-lite"/>
    </source>
</evidence>
<sequence length="806" mass="90407">MEDFHDSHQKLDSIVTTEPTYTSRGFFRVTVEFWEPVLATPSQQHGFSEDTRSWSRNDRRPATPAPFPLWEPSSRRTPSPTAQTTPRVDPTNIPPFFESQVQRWSQTRGLQRRFESFGIPADEVQPLLRVFVRTVQAGELSTAEGHERYNLIRFASSSEDEAPSFDIQDIIYSTILFTWAGDPSHSALLSSAGLSADTITRIQALARAGDRSFPAEEFPDARKMHRKVIMHVGPTNSGKTHNALRALAAAGSGVYAGPLRLLAHEIWERLNMGQIVPLGMEELPVPLQRDAERETDSALDIGEKAPAVRRLGNPKYARACNMITGEEQKIVSDTAPLLSCTVEMLSFRKPFDVAVVDEIQMIADEGRGSGWTAAVLGLCAKELHLCGEETAVPVVRELLKETGDELVVHRYKRLSPLEVEEESLEGDFSRVRKGDCIVTFSRSNIFAIKRRIESMTSMRCAVVYGMLPPEIRSEQAALFNDPDSGYDVIIGSDAIGMGLNLKIRRIIFEAVRKWDGISERPLSVSQTKQIAGRAGRYGMHGASEPCGYTTALFPSDVAFIRRTLELPVSPLPFARIGPTKESFQAFALALPPSASTHAIYEAHRYISRLPPMLRYAEVGASRLRDICEFVDTRGPKLPLADRLNLVQAPVAWRDPACMELVARFVGMYQEEMDVDLMKALEGTEFMANLERIEGKMREEGRRRASAEVLGSLESFHKALVLYVWMSFRQPLAWNSHEEVAALKTRVEKGLDWTLQALTRNQPADKGWKEHLQAQRSERSKQIQYSSLREVKHRRTQEQVTTMAAQA</sequence>
<keyword evidence="13" id="KW-1185">Reference proteome</keyword>
<name>A0A9P3ULQ0_LYOSH</name>
<keyword evidence="4" id="KW-0378">Hydrolase</keyword>
<protein>
    <recommendedName>
        <fullName evidence="2">RNA helicase</fullName>
        <ecNumber evidence="2">3.6.4.13</ecNumber>
    </recommendedName>
</protein>
<dbReference type="Pfam" id="PF12513">
    <property type="entry name" value="SUV3_C"/>
    <property type="match status" value="1"/>
</dbReference>
<dbReference type="Pfam" id="PF22527">
    <property type="entry name" value="DEXQc_Suv3"/>
    <property type="match status" value="2"/>
</dbReference>
<keyword evidence="8" id="KW-0496">Mitochondrion</keyword>
<dbReference type="PANTHER" id="PTHR12131:SF1">
    <property type="entry name" value="ATP-DEPENDENT RNA HELICASE SUPV3L1, MITOCHONDRIAL-RELATED"/>
    <property type="match status" value="1"/>
</dbReference>
<dbReference type="PANTHER" id="PTHR12131">
    <property type="entry name" value="ATP-DEPENDENT RNA AND DNA HELICASE"/>
    <property type="match status" value="1"/>
</dbReference>
<evidence type="ECO:0000256" key="2">
    <source>
        <dbReference type="ARBA" id="ARBA00012552"/>
    </source>
</evidence>
<dbReference type="CDD" id="cd18805">
    <property type="entry name" value="SF2_C_suv3"/>
    <property type="match status" value="1"/>
</dbReference>
<keyword evidence="6" id="KW-0067">ATP-binding</keyword>
<dbReference type="Gene3D" id="1.20.58.1080">
    <property type="match status" value="1"/>
</dbReference>
<comment type="catalytic activity">
    <reaction evidence="9">
        <text>ATP + H2O = ADP + phosphate + H(+)</text>
        <dbReference type="Rhea" id="RHEA:13065"/>
        <dbReference type="ChEBI" id="CHEBI:15377"/>
        <dbReference type="ChEBI" id="CHEBI:15378"/>
        <dbReference type="ChEBI" id="CHEBI:30616"/>
        <dbReference type="ChEBI" id="CHEBI:43474"/>
        <dbReference type="ChEBI" id="CHEBI:456216"/>
        <dbReference type="EC" id="3.6.4.13"/>
    </reaction>
</comment>
<dbReference type="EMBL" id="BRPK01000002">
    <property type="protein sequence ID" value="GLB35606.1"/>
    <property type="molecule type" value="Genomic_DNA"/>
</dbReference>
<dbReference type="PROSITE" id="PS51194">
    <property type="entry name" value="HELICASE_CTER"/>
    <property type="match status" value="1"/>
</dbReference>
<dbReference type="OrthoDB" id="6692397at2759"/>
<evidence type="ECO:0000256" key="7">
    <source>
        <dbReference type="ARBA" id="ARBA00022946"/>
    </source>
</evidence>
<evidence type="ECO:0000313" key="13">
    <source>
        <dbReference type="Proteomes" id="UP001063166"/>
    </source>
</evidence>
<dbReference type="AlphaFoldDB" id="A0A9P3ULQ0"/>
<evidence type="ECO:0000259" key="11">
    <source>
        <dbReference type="PROSITE" id="PS51194"/>
    </source>
</evidence>
<dbReference type="InterPro" id="IPR022192">
    <property type="entry name" value="SUV3_C"/>
</dbReference>
<dbReference type="Proteomes" id="UP001063166">
    <property type="component" value="Unassembled WGS sequence"/>
</dbReference>
<dbReference type="FunFam" id="3.40.50.300:FF:000957">
    <property type="entry name" value="ATP-dependent RNA helicase SUV3L, mitochondrial"/>
    <property type="match status" value="1"/>
</dbReference>
<dbReference type="GO" id="GO:0045025">
    <property type="term" value="C:mitochondrial degradosome"/>
    <property type="evidence" value="ECO:0007669"/>
    <property type="project" value="TreeGrafter"/>
</dbReference>
<organism evidence="12 13">
    <name type="scientific">Lyophyllum shimeji</name>
    <name type="common">Hon-shimeji</name>
    <name type="synonym">Tricholoma shimeji</name>
    <dbReference type="NCBI Taxonomy" id="47721"/>
    <lineage>
        <taxon>Eukaryota</taxon>
        <taxon>Fungi</taxon>
        <taxon>Dikarya</taxon>
        <taxon>Basidiomycota</taxon>
        <taxon>Agaricomycotina</taxon>
        <taxon>Agaricomycetes</taxon>
        <taxon>Agaricomycetidae</taxon>
        <taxon>Agaricales</taxon>
        <taxon>Tricholomatineae</taxon>
        <taxon>Lyophyllaceae</taxon>
        <taxon>Lyophyllum</taxon>
    </lineage>
</organism>
<dbReference type="InterPro" id="IPR001650">
    <property type="entry name" value="Helicase_C-like"/>
</dbReference>
<reference evidence="12" key="1">
    <citation type="submission" date="2022-07" db="EMBL/GenBank/DDBJ databases">
        <title>The genome of Lyophyllum shimeji provides insight into the initial evolution of ectomycorrhizal fungal genome.</title>
        <authorList>
            <person name="Kobayashi Y."/>
            <person name="Shibata T."/>
            <person name="Hirakawa H."/>
            <person name="Shigenobu S."/>
            <person name="Nishiyama T."/>
            <person name="Yamada A."/>
            <person name="Hasebe M."/>
            <person name="Kawaguchi M."/>
        </authorList>
    </citation>
    <scope>NUCLEOTIDE SEQUENCE</scope>
    <source>
        <strain evidence="12">AT787</strain>
    </source>
</reference>
<keyword evidence="3" id="KW-0547">Nucleotide-binding</keyword>
<dbReference type="InterPro" id="IPR044774">
    <property type="entry name" value="Suv3_DEXQc"/>
</dbReference>
<dbReference type="SMART" id="SM00490">
    <property type="entry name" value="HELICc"/>
    <property type="match status" value="1"/>
</dbReference>
<feature type="compositionally biased region" description="Basic and acidic residues" evidence="10">
    <location>
        <begin position="47"/>
        <end position="61"/>
    </location>
</feature>
<feature type="region of interest" description="Disordered" evidence="10">
    <location>
        <begin position="42"/>
        <end position="94"/>
    </location>
</feature>